<dbReference type="Proteomes" id="UP001239795">
    <property type="component" value="Unassembled WGS sequence"/>
</dbReference>
<name>A0AAI9XNZ7_9PEZI</name>
<keyword evidence="3" id="KW-1185">Reference proteome</keyword>
<comment type="caution">
    <text evidence="2">The sequence shown here is derived from an EMBL/GenBank/DDBJ whole genome shotgun (WGS) entry which is preliminary data.</text>
</comment>
<dbReference type="InterPro" id="IPR029058">
    <property type="entry name" value="AB_hydrolase_fold"/>
</dbReference>
<dbReference type="AlphaFoldDB" id="A0AAI9XNZ7"/>
<evidence type="ECO:0000313" key="2">
    <source>
        <dbReference type="EMBL" id="KAK1454885.1"/>
    </source>
</evidence>
<proteinExistence type="predicted"/>
<protein>
    <recommendedName>
        <fullName evidence="1">T6SS Phospholipase effector Tle1-like catalytic domain-containing protein</fullName>
    </recommendedName>
</protein>
<feature type="domain" description="T6SS Phospholipase effector Tle1-like catalytic" evidence="1">
    <location>
        <begin position="23"/>
        <end position="157"/>
    </location>
</feature>
<dbReference type="SUPFAM" id="SSF53474">
    <property type="entry name" value="alpha/beta-Hydrolases"/>
    <property type="match status" value="1"/>
</dbReference>
<dbReference type="Pfam" id="PF09994">
    <property type="entry name" value="T6SS_Tle1-like_cat"/>
    <property type="match status" value="2"/>
</dbReference>
<dbReference type="Gene3D" id="3.40.50.1820">
    <property type="entry name" value="alpha/beta hydrolase"/>
    <property type="match status" value="1"/>
</dbReference>
<reference evidence="2 3" key="1">
    <citation type="submission" date="2016-10" db="EMBL/GenBank/DDBJ databases">
        <title>The genome sequence of Colletotrichum fioriniae PJ7.</title>
        <authorList>
            <person name="Baroncelli R."/>
        </authorList>
    </citation>
    <scope>NUCLEOTIDE SEQUENCE [LARGE SCALE GENOMIC DNA]</scope>
    <source>
        <strain evidence="2">Col 31</strain>
    </source>
</reference>
<organism evidence="2 3">
    <name type="scientific">Colletotrichum melonis</name>
    <dbReference type="NCBI Taxonomy" id="1209925"/>
    <lineage>
        <taxon>Eukaryota</taxon>
        <taxon>Fungi</taxon>
        <taxon>Dikarya</taxon>
        <taxon>Ascomycota</taxon>
        <taxon>Pezizomycotina</taxon>
        <taxon>Sordariomycetes</taxon>
        <taxon>Hypocreomycetidae</taxon>
        <taxon>Glomerellales</taxon>
        <taxon>Glomerellaceae</taxon>
        <taxon>Colletotrichum</taxon>
        <taxon>Colletotrichum acutatum species complex</taxon>
    </lineage>
</organism>
<dbReference type="EMBL" id="MLGG01000024">
    <property type="protein sequence ID" value="KAK1454885.1"/>
    <property type="molecule type" value="Genomic_DNA"/>
</dbReference>
<dbReference type="PANTHER" id="PTHR33840">
    <property type="match status" value="1"/>
</dbReference>
<dbReference type="InterPro" id="IPR018712">
    <property type="entry name" value="Tle1-like_cat"/>
</dbReference>
<evidence type="ECO:0000313" key="3">
    <source>
        <dbReference type="Proteomes" id="UP001239795"/>
    </source>
</evidence>
<dbReference type="PANTHER" id="PTHR33840:SF1">
    <property type="entry name" value="TLE1 PHOSPHOLIPASE DOMAIN-CONTAINING PROTEIN"/>
    <property type="match status" value="1"/>
</dbReference>
<evidence type="ECO:0000259" key="1">
    <source>
        <dbReference type="Pfam" id="PF09994"/>
    </source>
</evidence>
<sequence length="745" mass="84786">MSTEYVKCAHRTIPEDGNFANRKRLVICCDGTWNNSNNGGVPTNVSRLSSAVAHKCCSGMPQVVYYHRGLGTEEDKWASFVGGLFGLGVKQDIIDCYRFICDNYNPGDEIIIVGFSRGAFTARSIAGMVCTLGFLNRSGLSSLGQIYKDYKAFGDWTDPRMFDPKKHLLGFNHDQLKMKIEKDYMAEIQPLEDKLRPEKVGELTEEEVWDVERDLVKLLERYDQATSHEALEKQLHEDKRELFTKMTQFKRTDGSMKFRLMAEAYRQKLSDYELCLTRMVDDGNEVISHRAVEGKIKAVVAKFAIRTGVWETVGSLGIPKTPWCNWHGASRSAEEVRFASYNVHPNIDHAFHALALDEFRSPFAPTLWRCKKSNTNTQLRQVWFPGCHSNVGGGSDSQQISKIALGWMADQLTSVGVEFSTCEMQRIFSTISHGDTIRPWGLGEITSPTSLVTTGLDRVWNVISAPYYAYHGQFAESSARTPHFYQDDNEKKLLTHTEELVHPCVRVRYLYNGLGLDDKAEWRCNALTGHGWELKLDRGVSPTKIRPGRDPKIVDKYRTVAGSVTSVHQQYPKTRAAEGQLVNTEQPSEDDLWQLKSPKNTYTWTHPEGKVLKEEQIGMWERMFIDINYDHVELKKISDEQKMQKQTHGDRLRDMATNNVYHALGMVDWIVKTTIGAVFVTRPDKQYPLGYPLKHGYYDFVSWQKGLKQDDLEVGPSAKDSAKDAHASKDGDVHVHYHWLNDGTQ</sequence>
<feature type="domain" description="T6SS Phospholipase effector Tle1-like catalytic" evidence="1">
    <location>
        <begin position="304"/>
        <end position="411"/>
    </location>
</feature>
<gene>
    <name evidence="2" type="ORF">CMEL01_03645</name>
</gene>
<accession>A0AAI9XNZ7</accession>